<dbReference type="Gene3D" id="3.30.420.610">
    <property type="entry name" value="LOTUS domain-like"/>
    <property type="match status" value="1"/>
</dbReference>
<dbReference type="Proteomes" id="UP000281094">
    <property type="component" value="Unassembled WGS sequence"/>
</dbReference>
<gene>
    <name evidence="2" type="ORF">D8780_02190</name>
</gene>
<reference evidence="2 3" key="1">
    <citation type="submission" date="2018-10" db="EMBL/GenBank/DDBJ databases">
        <title>Notoacmeibacter sp. M2BS9Y-3-1, whole genome shotgun sequence.</title>
        <authorList>
            <person name="Tuo L."/>
        </authorList>
    </citation>
    <scope>NUCLEOTIDE SEQUENCE [LARGE SCALE GENOMIC DNA]</scope>
    <source>
        <strain evidence="2 3">M2BS9Y-3-1</strain>
    </source>
</reference>
<proteinExistence type="predicted"/>
<protein>
    <submittedName>
        <fullName evidence="2">NYN domain-containing protein</fullName>
    </submittedName>
</protein>
<name>A0A3L7JA14_9HYPH</name>
<dbReference type="AlphaFoldDB" id="A0A3L7JA14"/>
<organism evidence="2 3">
    <name type="scientific">Notoacmeibacter ruber</name>
    <dbReference type="NCBI Taxonomy" id="2670375"/>
    <lineage>
        <taxon>Bacteria</taxon>
        <taxon>Pseudomonadati</taxon>
        <taxon>Pseudomonadota</taxon>
        <taxon>Alphaproteobacteria</taxon>
        <taxon>Hyphomicrobiales</taxon>
        <taxon>Notoacmeibacteraceae</taxon>
        <taxon>Notoacmeibacter</taxon>
    </lineage>
</organism>
<dbReference type="Pfam" id="PF01936">
    <property type="entry name" value="NYN"/>
    <property type="match status" value="1"/>
</dbReference>
<dbReference type="PROSITE" id="PS51644">
    <property type="entry name" value="HTH_OST"/>
    <property type="match status" value="1"/>
</dbReference>
<dbReference type="CDD" id="cd11297">
    <property type="entry name" value="PIN_LabA-like_N_1"/>
    <property type="match status" value="1"/>
</dbReference>
<dbReference type="InterPro" id="IPR025605">
    <property type="entry name" value="OST-HTH/LOTUS_dom"/>
</dbReference>
<sequence length="252" mass="27762">MAERDTPLLAVLIDADNTTPKAAKAIFDEIASLGEAAVRRLYGDFSSPRMKGWLDIIAGLAIIPHQQSANTTGKNASDIALVIDAMDLLHSDRFDGFVLVSSDSDFTRLASRIREQGYDVYGIGERKTPEAFRRACKRFLFIENIVEASSEEGSEKEPDPSANLSPPTAAIPKIRAALSALGEDPKKHNLSLLGKQLIASDPDFDPRNFGSPKLSHLIERTGYYIIDRDVSPWRILEKKGATTQRKRAPVKQ</sequence>
<dbReference type="GO" id="GO:0004540">
    <property type="term" value="F:RNA nuclease activity"/>
    <property type="evidence" value="ECO:0007669"/>
    <property type="project" value="InterPro"/>
</dbReference>
<dbReference type="Gene3D" id="3.40.50.1010">
    <property type="entry name" value="5'-nuclease"/>
    <property type="match status" value="1"/>
</dbReference>
<dbReference type="PANTHER" id="PTHR35811">
    <property type="entry name" value="SLR1870 PROTEIN"/>
    <property type="match status" value="1"/>
</dbReference>
<keyword evidence="3" id="KW-1185">Reference proteome</keyword>
<dbReference type="RefSeq" id="WP_121644163.1">
    <property type="nucleotide sequence ID" value="NZ_RCWN01000001.1"/>
</dbReference>
<dbReference type="PANTHER" id="PTHR35811:SF1">
    <property type="entry name" value="HTH OST-TYPE DOMAIN-CONTAINING PROTEIN"/>
    <property type="match status" value="1"/>
</dbReference>
<dbReference type="InterPro" id="IPR021139">
    <property type="entry name" value="NYN"/>
</dbReference>
<evidence type="ECO:0000313" key="3">
    <source>
        <dbReference type="Proteomes" id="UP000281094"/>
    </source>
</evidence>
<evidence type="ECO:0000259" key="1">
    <source>
        <dbReference type="PROSITE" id="PS51644"/>
    </source>
</evidence>
<evidence type="ECO:0000313" key="2">
    <source>
        <dbReference type="EMBL" id="RLQ87195.1"/>
    </source>
</evidence>
<dbReference type="EMBL" id="RCWN01000001">
    <property type="protein sequence ID" value="RLQ87195.1"/>
    <property type="molecule type" value="Genomic_DNA"/>
</dbReference>
<comment type="caution">
    <text evidence="2">The sequence shown here is derived from an EMBL/GenBank/DDBJ whole genome shotgun (WGS) entry which is preliminary data.</text>
</comment>
<dbReference type="Pfam" id="PF12872">
    <property type="entry name" value="OST-HTH"/>
    <property type="match status" value="1"/>
</dbReference>
<dbReference type="CDD" id="cd10146">
    <property type="entry name" value="LabA_like_C"/>
    <property type="match status" value="1"/>
</dbReference>
<feature type="domain" description="HTH OST-type" evidence="1">
    <location>
        <begin position="166"/>
        <end position="240"/>
    </location>
</feature>
<dbReference type="InterPro" id="IPR041966">
    <property type="entry name" value="LOTUS-like"/>
</dbReference>
<accession>A0A3L7JA14</accession>